<dbReference type="InterPro" id="IPR037219">
    <property type="entry name" value="Peptidase_M41-like"/>
</dbReference>
<dbReference type="InterPro" id="IPR003960">
    <property type="entry name" value="ATPase_AAA_CS"/>
</dbReference>
<evidence type="ECO:0000313" key="19">
    <source>
        <dbReference type="EMBL" id="CAA9328294.1"/>
    </source>
</evidence>
<keyword evidence="6" id="KW-0479">Metal-binding</keyword>
<comment type="similarity">
    <text evidence="3">In the C-terminal section; belongs to the peptidase M41 family.</text>
</comment>
<dbReference type="SUPFAM" id="SSF140990">
    <property type="entry name" value="FtsH protease domain-like"/>
    <property type="match status" value="1"/>
</dbReference>
<comment type="subcellular location">
    <subcellularLocation>
        <location evidence="2">Membrane</location>
        <topology evidence="2">Multi-pass membrane protein</topology>
    </subcellularLocation>
</comment>
<evidence type="ECO:0000256" key="14">
    <source>
        <dbReference type="ARBA" id="ARBA00023136"/>
    </source>
</evidence>
<keyword evidence="19" id="KW-0132">Cell division</keyword>
<dbReference type="Gene3D" id="1.20.58.760">
    <property type="entry name" value="Peptidase M41"/>
    <property type="match status" value="1"/>
</dbReference>
<evidence type="ECO:0000256" key="1">
    <source>
        <dbReference type="ARBA" id="ARBA00001947"/>
    </source>
</evidence>
<dbReference type="GO" id="GO:0006508">
    <property type="term" value="P:proteolysis"/>
    <property type="evidence" value="ECO:0007669"/>
    <property type="project" value="UniProtKB-KW"/>
</dbReference>
<dbReference type="SMART" id="SM00382">
    <property type="entry name" value="AAA"/>
    <property type="match status" value="1"/>
</dbReference>
<evidence type="ECO:0000256" key="9">
    <source>
        <dbReference type="ARBA" id="ARBA00022833"/>
    </source>
</evidence>
<comment type="cofactor">
    <cofactor evidence="1">
        <name>Zn(2+)</name>
        <dbReference type="ChEBI" id="CHEBI:29105"/>
    </cofactor>
</comment>
<dbReference type="FunFam" id="3.40.50.300:FF:000277">
    <property type="entry name" value="ATP-dependent zinc metalloprotease FtsH"/>
    <property type="match status" value="1"/>
</dbReference>
<proteinExistence type="inferred from homology"/>
<keyword evidence="19" id="KW-0131">Cell cycle</keyword>
<keyword evidence="14 17" id="KW-0472">Membrane</keyword>
<evidence type="ECO:0000256" key="8">
    <source>
        <dbReference type="ARBA" id="ARBA00022801"/>
    </source>
</evidence>
<protein>
    <submittedName>
        <fullName evidence="19">Cell division protein FtsH</fullName>
    </submittedName>
</protein>
<evidence type="ECO:0000256" key="5">
    <source>
        <dbReference type="ARBA" id="ARBA00022692"/>
    </source>
</evidence>
<dbReference type="PROSITE" id="PS00674">
    <property type="entry name" value="AAA"/>
    <property type="match status" value="1"/>
</dbReference>
<evidence type="ECO:0000256" key="6">
    <source>
        <dbReference type="ARBA" id="ARBA00022723"/>
    </source>
</evidence>
<dbReference type="SUPFAM" id="SSF52540">
    <property type="entry name" value="P-loop containing nucleoside triphosphate hydrolases"/>
    <property type="match status" value="1"/>
</dbReference>
<keyword evidence="7 15" id="KW-0547">Nucleotide-binding</keyword>
<dbReference type="GO" id="GO:0004176">
    <property type="term" value="F:ATP-dependent peptidase activity"/>
    <property type="evidence" value="ECO:0007669"/>
    <property type="project" value="InterPro"/>
</dbReference>
<dbReference type="InterPro" id="IPR027417">
    <property type="entry name" value="P-loop_NTPase"/>
</dbReference>
<dbReference type="AlphaFoldDB" id="A0A6J4LAR3"/>
<dbReference type="InterPro" id="IPR003959">
    <property type="entry name" value="ATPase_AAA_core"/>
</dbReference>
<evidence type="ECO:0000256" key="10">
    <source>
        <dbReference type="ARBA" id="ARBA00022840"/>
    </source>
</evidence>
<dbReference type="EMBL" id="CADCTW010000111">
    <property type="protein sequence ID" value="CAA9328294.1"/>
    <property type="molecule type" value="Genomic_DNA"/>
</dbReference>
<name>A0A6J4LAR3_9BACT</name>
<dbReference type="Gene3D" id="1.10.8.60">
    <property type="match status" value="1"/>
</dbReference>
<keyword evidence="8" id="KW-0378">Hydrolase</keyword>
<evidence type="ECO:0000256" key="4">
    <source>
        <dbReference type="ARBA" id="ARBA00022670"/>
    </source>
</evidence>
<dbReference type="Pfam" id="PF00004">
    <property type="entry name" value="AAA"/>
    <property type="match status" value="1"/>
</dbReference>
<organism evidence="19">
    <name type="scientific">uncultured Gemmatimonadota bacterium</name>
    <dbReference type="NCBI Taxonomy" id="203437"/>
    <lineage>
        <taxon>Bacteria</taxon>
        <taxon>Pseudomonadati</taxon>
        <taxon>Gemmatimonadota</taxon>
        <taxon>environmental samples</taxon>
    </lineage>
</organism>
<keyword evidence="13" id="KW-0482">Metalloprotease</keyword>
<evidence type="ECO:0000256" key="2">
    <source>
        <dbReference type="ARBA" id="ARBA00004141"/>
    </source>
</evidence>
<dbReference type="GO" id="GO:0030163">
    <property type="term" value="P:protein catabolic process"/>
    <property type="evidence" value="ECO:0007669"/>
    <property type="project" value="TreeGrafter"/>
</dbReference>
<gene>
    <name evidence="19" type="ORF">AVDCRST_MAG68-2273</name>
</gene>
<feature type="transmembrane region" description="Helical" evidence="17">
    <location>
        <begin position="31"/>
        <end position="50"/>
    </location>
</feature>
<keyword evidence="11" id="KW-0809">Transit peptide</keyword>
<dbReference type="GO" id="GO:0005524">
    <property type="term" value="F:ATP binding"/>
    <property type="evidence" value="ECO:0007669"/>
    <property type="project" value="UniProtKB-KW"/>
</dbReference>
<dbReference type="InterPro" id="IPR003593">
    <property type="entry name" value="AAA+_ATPase"/>
</dbReference>
<accession>A0A6J4LAR3</accession>
<sequence length="622" mass="66272">MSRSPVEELSAPLRNGTDGGRRPSPALRRRTVAAALAVALLAALAAWGWMRPRPAEVPRIAYTTLLRAIDARRVESVVVRPGVDVRGEWAGSAGDANGAEPDFAVAYPVSEVDGLAARAERGGVALSLEQAPDPAPWRDAVQYGFTALLLAGVFFYLYRQSRGGEMGELGAAGASDTTFADVAGTQGAAEELRELVEFLRAPERFAALGARIPKGALLVGPPGTGKTLLARAVAGEAGVPFFSLSGSEVTGFLVGMGAHRIKGLFKKARKRGGVIFIDEIDALGGKRGRNRSHNEDDRTLNQLLVEMDGFDPLAGVVVIAATNRPDDLDEALKRPGRFDRMVTVANPTSQGREQILRLHAVRRGVPLHESVDLPRLARLTPGSSGAELVNLLNEAAISAAREGAAQVHWSHVDGARDRLLLGKERPGFRALDQERSTIAYHEAGHALAGVVCSPEDGLHKVTIQARGQALGVAFFSPDDDRFLHRRSYLEGLIVKGLAGRAAEELVFGAEAVTSGAQNDLMQVNGIARRMVYQLGMGRETGLLIHDGEPGSLSPEAHAQMDREVRALLARLYGRTLDLLRANREPLAALAVALLERETVDGAEAVEIMEDAGLDRGAVLAVA</sequence>
<dbReference type="InterPro" id="IPR041569">
    <property type="entry name" value="AAA_lid_3"/>
</dbReference>
<dbReference type="FunFam" id="1.10.8.60:FF:000001">
    <property type="entry name" value="ATP-dependent zinc metalloprotease FtsH"/>
    <property type="match status" value="1"/>
</dbReference>
<keyword evidence="5 17" id="KW-0812">Transmembrane</keyword>
<dbReference type="InterPro" id="IPR000642">
    <property type="entry name" value="Peptidase_M41"/>
</dbReference>
<evidence type="ECO:0000256" key="16">
    <source>
        <dbReference type="SAM" id="MobiDB-lite"/>
    </source>
</evidence>
<evidence type="ECO:0000256" key="13">
    <source>
        <dbReference type="ARBA" id="ARBA00023049"/>
    </source>
</evidence>
<evidence type="ECO:0000259" key="18">
    <source>
        <dbReference type="SMART" id="SM00382"/>
    </source>
</evidence>
<dbReference type="Pfam" id="PF17862">
    <property type="entry name" value="AAA_lid_3"/>
    <property type="match status" value="1"/>
</dbReference>
<evidence type="ECO:0000256" key="11">
    <source>
        <dbReference type="ARBA" id="ARBA00022946"/>
    </source>
</evidence>
<dbReference type="PANTHER" id="PTHR23076:SF97">
    <property type="entry name" value="ATP-DEPENDENT ZINC METALLOPROTEASE YME1L1"/>
    <property type="match status" value="1"/>
</dbReference>
<keyword evidence="10 15" id="KW-0067">ATP-binding</keyword>
<dbReference type="GO" id="GO:0051301">
    <property type="term" value="P:cell division"/>
    <property type="evidence" value="ECO:0007669"/>
    <property type="project" value="UniProtKB-KW"/>
</dbReference>
<evidence type="ECO:0000256" key="7">
    <source>
        <dbReference type="ARBA" id="ARBA00022741"/>
    </source>
</evidence>
<dbReference type="Pfam" id="PF01434">
    <property type="entry name" value="Peptidase_M41"/>
    <property type="match status" value="1"/>
</dbReference>
<feature type="region of interest" description="Disordered" evidence="16">
    <location>
        <begin position="1"/>
        <end position="25"/>
    </location>
</feature>
<reference evidence="19" key="1">
    <citation type="submission" date="2020-02" db="EMBL/GenBank/DDBJ databases">
        <authorList>
            <person name="Meier V. D."/>
        </authorList>
    </citation>
    <scope>NUCLEOTIDE SEQUENCE</scope>
    <source>
        <strain evidence="19">AVDCRST_MAG68</strain>
    </source>
</reference>
<comment type="similarity">
    <text evidence="15">Belongs to the AAA ATPase family.</text>
</comment>
<evidence type="ECO:0000256" key="17">
    <source>
        <dbReference type="SAM" id="Phobius"/>
    </source>
</evidence>
<dbReference type="GO" id="GO:0016887">
    <property type="term" value="F:ATP hydrolysis activity"/>
    <property type="evidence" value="ECO:0007669"/>
    <property type="project" value="InterPro"/>
</dbReference>
<dbReference type="GO" id="GO:0004222">
    <property type="term" value="F:metalloendopeptidase activity"/>
    <property type="evidence" value="ECO:0007669"/>
    <property type="project" value="InterPro"/>
</dbReference>
<dbReference type="GO" id="GO:0005886">
    <property type="term" value="C:plasma membrane"/>
    <property type="evidence" value="ECO:0007669"/>
    <property type="project" value="TreeGrafter"/>
</dbReference>
<dbReference type="GO" id="GO:0046872">
    <property type="term" value="F:metal ion binding"/>
    <property type="evidence" value="ECO:0007669"/>
    <property type="project" value="UniProtKB-KW"/>
</dbReference>
<evidence type="ECO:0000256" key="15">
    <source>
        <dbReference type="RuleBase" id="RU003651"/>
    </source>
</evidence>
<evidence type="ECO:0000256" key="12">
    <source>
        <dbReference type="ARBA" id="ARBA00022989"/>
    </source>
</evidence>
<feature type="domain" description="AAA+ ATPase" evidence="18">
    <location>
        <begin position="212"/>
        <end position="348"/>
    </location>
</feature>
<dbReference type="PANTHER" id="PTHR23076">
    <property type="entry name" value="METALLOPROTEASE M41 FTSH"/>
    <property type="match status" value="1"/>
</dbReference>
<dbReference type="Gene3D" id="3.40.50.300">
    <property type="entry name" value="P-loop containing nucleotide triphosphate hydrolases"/>
    <property type="match status" value="1"/>
</dbReference>
<evidence type="ECO:0000256" key="3">
    <source>
        <dbReference type="ARBA" id="ARBA00010044"/>
    </source>
</evidence>
<keyword evidence="4" id="KW-0645">Protease</keyword>
<keyword evidence="9" id="KW-0862">Zinc</keyword>
<keyword evidence="12 17" id="KW-1133">Transmembrane helix</keyword>